<evidence type="ECO:0000259" key="8">
    <source>
        <dbReference type="Pfam" id="PF08546"/>
    </source>
</evidence>
<dbReference type="Pfam" id="PF02558">
    <property type="entry name" value="ApbA"/>
    <property type="match status" value="1"/>
</dbReference>
<proteinExistence type="predicted"/>
<dbReference type="InterPro" id="IPR013328">
    <property type="entry name" value="6PGD_dom2"/>
</dbReference>
<evidence type="ECO:0000256" key="1">
    <source>
        <dbReference type="ARBA" id="ARBA00004994"/>
    </source>
</evidence>
<evidence type="ECO:0000313" key="9">
    <source>
        <dbReference type="EMBL" id="NML44831.1"/>
    </source>
</evidence>
<dbReference type="AlphaFoldDB" id="A0A848H5N7"/>
<organism evidence="9 10">
    <name type="scientific">Ramlibacter agri</name>
    <dbReference type="NCBI Taxonomy" id="2728837"/>
    <lineage>
        <taxon>Bacteria</taxon>
        <taxon>Pseudomonadati</taxon>
        <taxon>Pseudomonadota</taxon>
        <taxon>Betaproteobacteria</taxon>
        <taxon>Burkholderiales</taxon>
        <taxon>Comamonadaceae</taxon>
        <taxon>Ramlibacter</taxon>
    </lineage>
</organism>
<feature type="domain" description="Ketopantoate reductase C-terminal" evidence="8">
    <location>
        <begin position="199"/>
        <end position="316"/>
    </location>
</feature>
<dbReference type="GO" id="GO:0005737">
    <property type="term" value="C:cytoplasm"/>
    <property type="evidence" value="ECO:0007669"/>
    <property type="project" value="TreeGrafter"/>
</dbReference>
<dbReference type="NCBIfam" id="NF005089">
    <property type="entry name" value="PRK06522.1-4"/>
    <property type="match status" value="1"/>
</dbReference>
<dbReference type="UniPathway" id="UPA00028">
    <property type="reaction ID" value="UER00004"/>
</dbReference>
<evidence type="ECO:0000256" key="2">
    <source>
        <dbReference type="ARBA" id="ARBA00013014"/>
    </source>
</evidence>
<sequence length="327" mass="34411">MKACIVGAGAIGGHVAVKLARAGATVSVLARGATLEAIRANGLVLEQDGQQLHADVKAADDAQALGPQDLVLVTTKSTALGDIARQLPPLVGPHTSVAFLQNGVTWWYPLGLPAGKPRPPQLPMFALADAFLRYLRPEQVLGGIIYSANEVLRPGVVRNNSPRNAIELAAVDDSERPAVTAARALLEQAGIESPAVREIRANLWLKLVGNACASPLSVAMGNPSALVNDPALNAVYVRMLKECLAVAAAHGYDVADQFDLTRWTQHRARHKPSMLQDYEAGRAMEVGEMVLAPVAFARAAGVDAPTLEAVSAIVARLAIDKGLFTPA</sequence>
<feature type="domain" description="Ketopantoate reductase N-terminal" evidence="7">
    <location>
        <begin position="4"/>
        <end position="104"/>
    </location>
</feature>
<protein>
    <recommendedName>
        <fullName evidence="3">2-dehydropantoate 2-reductase</fullName>
        <ecNumber evidence="2">1.1.1.169</ecNumber>
    </recommendedName>
    <alternativeName>
        <fullName evidence="5">Ketopantoate reductase</fullName>
    </alternativeName>
</protein>
<dbReference type="SUPFAM" id="SSF51735">
    <property type="entry name" value="NAD(P)-binding Rossmann-fold domains"/>
    <property type="match status" value="1"/>
</dbReference>
<evidence type="ECO:0000259" key="7">
    <source>
        <dbReference type="Pfam" id="PF02558"/>
    </source>
</evidence>
<evidence type="ECO:0000256" key="6">
    <source>
        <dbReference type="ARBA" id="ARBA00048793"/>
    </source>
</evidence>
<dbReference type="RefSeq" id="WP_169418932.1">
    <property type="nucleotide sequence ID" value="NZ_JABBFX010000001.1"/>
</dbReference>
<dbReference type="InterPro" id="IPR013752">
    <property type="entry name" value="KPA_reductase"/>
</dbReference>
<keyword evidence="4" id="KW-0566">Pantothenate biosynthesis</keyword>
<dbReference type="PANTHER" id="PTHR21708">
    <property type="entry name" value="PROBABLE 2-DEHYDROPANTOATE 2-REDUCTASE"/>
    <property type="match status" value="1"/>
</dbReference>
<accession>A0A848H5N7</accession>
<evidence type="ECO:0000256" key="4">
    <source>
        <dbReference type="ARBA" id="ARBA00022655"/>
    </source>
</evidence>
<comment type="pathway">
    <text evidence="1">Cofactor biosynthesis; (R)-pantothenate biosynthesis; (R)-pantoate from 3-methyl-2-oxobutanoate: step 2/2.</text>
</comment>
<evidence type="ECO:0000256" key="3">
    <source>
        <dbReference type="ARBA" id="ARBA00019465"/>
    </source>
</evidence>
<dbReference type="GO" id="GO:0008677">
    <property type="term" value="F:2-dehydropantoate 2-reductase activity"/>
    <property type="evidence" value="ECO:0007669"/>
    <property type="project" value="UniProtKB-EC"/>
</dbReference>
<comment type="catalytic activity">
    <reaction evidence="6">
        <text>(R)-pantoate + NADP(+) = 2-dehydropantoate + NADPH + H(+)</text>
        <dbReference type="Rhea" id="RHEA:16233"/>
        <dbReference type="ChEBI" id="CHEBI:11561"/>
        <dbReference type="ChEBI" id="CHEBI:15378"/>
        <dbReference type="ChEBI" id="CHEBI:15980"/>
        <dbReference type="ChEBI" id="CHEBI:57783"/>
        <dbReference type="ChEBI" id="CHEBI:58349"/>
        <dbReference type="EC" id="1.1.1.169"/>
    </reaction>
</comment>
<evidence type="ECO:0000313" key="10">
    <source>
        <dbReference type="Proteomes" id="UP000541185"/>
    </source>
</evidence>
<dbReference type="InterPro" id="IPR036291">
    <property type="entry name" value="NAD(P)-bd_dom_sf"/>
</dbReference>
<dbReference type="InterPro" id="IPR051402">
    <property type="entry name" value="KPR-Related"/>
</dbReference>
<dbReference type="EMBL" id="JABBFX010000001">
    <property type="protein sequence ID" value="NML44831.1"/>
    <property type="molecule type" value="Genomic_DNA"/>
</dbReference>
<comment type="caution">
    <text evidence="9">The sequence shown here is derived from an EMBL/GenBank/DDBJ whole genome shotgun (WGS) entry which is preliminary data.</text>
</comment>
<dbReference type="PANTHER" id="PTHR21708:SF45">
    <property type="entry name" value="2-DEHYDROPANTOATE 2-REDUCTASE"/>
    <property type="match status" value="1"/>
</dbReference>
<reference evidence="9 10" key="1">
    <citation type="submission" date="2020-04" db="EMBL/GenBank/DDBJ databases">
        <title>Ramlibacter sp. G-1-2-2 isolated from soil.</title>
        <authorList>
            <person name="Dahal R.H."/>
        </authorList>
    </citation>
    <scope>NUCLEOTIDE SEQUENCE [LARGE SCALE GENOMIC DNA]</scope>
    <source>
        <strain evidence="9 10">G-1-2-2</strain>
    </source>
</reference>
<dbReference type="Pfam" id="PF08546">
    <property type="entry name" value="ApbA_C"/>
    <property type="match status" value="1"/>
</dbReference>
<dbReference type="Proteomes" id="UP000541185">
    <property type="component" value="Unassembled WGS sequence"/>
</dbReference>
<dbReference type="InterPro" id="IPR008927">
    <property type="entry name" value="6-PGluconate_DH-like_C_sf"/>
</dbReference>
<dbReference type="FunFam" id="1.10.1040.10:FF:000017">
    <property type="entry name" value="2-dehydropantoate 2-reductase"/>
    <property type="match status" value="1"/>
</dbReference>
<dbReference type="EC" id="1.1.1.169" evidence="2"/>
<dbReference type="GO" id="GO:0015940">
    <property type="term" value="P:pantothenate biosynthetic process"/>
    <property type="evidence" value="ECO:0007669"/>
    <property type="project" value="UniProtKB-UniPathway"/>
</dbReference>
<evidence type="ECO:0000256" key="5">
    <source>
        <dbReference type="ARBA" id="ARBA00032024"/>
    </source>
</evidence>
<dbReference type="SUPFAM" id="SSF48179">
    <property type="entry name" value="6-phosphogluconate dehydrogenase C-terminal domain-like"/>
    <property type="match status" value="1"/>
</dbReference>
<dbReference type="InterPro" id="IPR013332">
    <property type="entry name" value="KPR_N"/>
</dbReference>
<dbReference type="Gene3D" id="3.40.50.720">
    <property type="entry name" value="NAD(P)-binding Rossmann-like Domain"/>
    <property type="match status" value="1"/>
</dbReference>
<dbReference type="Gene3D" id="1.10.1040.10">
    <property type="entry name" value="N-(1-d-carboxylethyl)-l-norvaline Dehydrogenase, domain 2"/>
    <property type="match status" value="1"/>
</dbReference>
<gene>
    <name evidence="9" type="ORF">HHL11_13825</name>
</gene>
<name>A0A848H5N7_9BURK</name>
<keyword evidence="10" id="KW-1185">Reference proteome</keyword>